<keyword evidence="10" id="KW-1185">Reference proteome</keyword>
<dbReference type="Proteomes" id="UP001530400">
    <property type="component" value="Unassembled WGS sequence"/>
</dbReference>
<comment type="subcellular location">
    <subcellularLocation>
        <location evidence="1">Endomembrane system</location>
        <topology evidence="1">Multi-pass membrane protein</topology>
    </subcellularLocation>
</comment>
<dbReference type="InterPro" id="IPR023271">
    <property type="entry name" value="Aquaporin-like"/>
</dbReference>
<feature type="transmembrane region" description="Helical" evidence="8">
    <location>
        <begin position="196"/>
        <end position="219"/>
    </location>
</feature>
<dbReference type="Pfam" id="PF00230">
    <property type="entry name" value="MIP"/>
    <property type="match status" value="1"/>
</dbReference>
<protein>
    <recommendedName>
        <fullName evidence="11">Aquaporin-like protein</fullName>
    </recommendedName>
</protein>
<keyword evidence="4" id="KW-0677">Repeat</keyword>
<feature type="transmembrane region" description="Helical" evidence="8">
    <location>
        <begin position="231"/>
        <end position="258"/>
    </location>
</feature>
<dbReference type="PRINTS" id="PR00783">
    <property type="entry name" value="MINTRINSICP"/>
</dbReference>
<dbReference type="InterPro" id="IPR000425">
    <property type="entry name" value="MIP"/>
</dbReference>
<evidence type="ECO:0000256" key="6">
    <source>
        <dbReference type="ARBA" id="ARBA00023136"/>
    </source>
</evidence>
<dbReference type="GO" id="GO:0019755">
    <property type="term" value="P:one-carbon compound transport"/>
    <property type="evidence" value="ECO:0007669"/>
    <property type="project" value="UniProtKB-ARBA"/>
</dbReference>
<proteinExistence type="inferred from homology"/>
<keyword evidence="2 7" id="KW-0813">Transport</keyword>
<keyword evidence="5 8" id="KW-1133">Transmembrane helix</keyword>
<feature type="transmembrane region" description="Helical" evidence="8">
    <location>
        <begin position="154"/>
        <end position="176"/>
    </location>
</feature>
<gene>
    <name evidence="9" type="ORF">ACHAWO_000932</name>
</gene>
<name>A0ABD3N7P0_9STRA</name>
<organism evidence="9 10">
    <name type="scientific">Cyclotella atomus</name>
    <dbReference type="NCBI Taxonomy" id="382360"/>
    <lineage>
        <taxon>Eukaryota</taxon>
        <taxon>Sar</taxon>
        <taxon>Stramenopiles</taxon>
        <taxon>Ochrophyta</taxon>
        <taxon>Bacillariophyta</taxon>
        <taxon>Coscinodiscophyceae</taxon>
        <taxon>Thalassiosirophycidae</taxon>
        <taxon>Stephanodiscales</taxon>
        <taxon>Stephanodiscaceae</taxon>
        <taxon>Cyclotella</taxon>
    </lineage>
</organism>
<sequence length="280" mass="30251">MPAISILSAIYHKIAPICPPGLATSLAASYIGDGKFFKAWRHEFIGTLLMIGFTFTPGKWIGQDSIAVAWTAHACGVIAADKIGGGPHVNPAVTCSMYALGKCSYTEAFVRIMGAMGGGLVAFPLYKLVADTLNLTPLGGPEFDPTNDAEGVNAAFSEACAVVLLMLLIYTVNWELNFGTYHYWIKQTLTALGIRYIIQTFPLAGPSINPMLATTWYIFKTGKYPDHFGHYFVYWIAPFAAAIFASALYVVYAGGFLFGQRLPLGPVKGAPKASDSKKQR</sequence>
<accession>A0ABD3N7P0</accession>
<evidence type="ECO:0000256" key="4">
    <source>
        <dbReference type="ARBA" id="ARBA00022737"/>
    </source>
</evidence>
<dbReference type="PANTHER" id="PTHR45665:SF9">
    <property type="entry name" value="AQUAPORIN-8"/>
    <property type="match status" value="1"/>
</dbReference>
<evidence type="ECO:0000256" key="2">
    <source>
        <dbReference type="ARBA" id="ARBA00022448"/>
    </source>
</evidence>
<evidence type="ECO:0000256" key="5">
    <source>
        <dbReference type="ARBA" id="ARBA00022989"/>
    </source>
</evidence>
<dbReference type="PANTHER" id="PTHR45665">
    <property type="entry name" value="AQUAPORIN-8"/>
    <property type="match status" value="1"/>
</dbReference>
<comment type="caution">
    <text evidence="9">The sequence shown here is derived from an EMBL/GenBank/DDBJ whole genome shotgun (WGS) entry which is preliminary data.</text>
</comment>
<dbReference type="EMBL" id="JALLPJ020001307">
    <property type="protein sequence ID" value="KAL3770572.1"/>
    <property type="molecule type" value="Genomic_DNA"/>
</dbReference>
<dbReference type="GO" id="GO:0005737">
    <property type="term" value="C:cytoplasm"/>
    <property type="evidence" value="ECO:0007669"/>
    <property type="project" value="UniProtKB-ARBA"/>
</dbReference>
<reference evidence="9 10" key="1">
    <citation type="submission" date="2024-10" db="EMBL/GenBank/DDBJ databases">
        <title>Updated reference genomes for cyclostephanoid diatoms.</title>
        <authorList>
            <person name="Roberts W.R."/>
            <person name="Alverson A.J."/>
        </authorList>
    </citation>
    <scope>NUCLEOTIDE SEQUENCE [LARGE SCALE GENOMIC DNA]</scope>
    <source>
        <strain evidence="9 10">AJA010-31</strain>
    </source>
</reference>
<keyword evidence="6 8" id="KW-0472">Membrane</keyword>
<dbReference type="Gene3D" id="1.20.1080.10">
    <property type="entry name" value="Glycerol uptake facilitator protein"/>
    <property type="match status" value="1"/>
</dbReference>
<dbReference type="SUPFAM" id="SSF81338">
    <property type="entry name" value="Aquaporin-like"/>
    <property type="match status" value="1"/>
</dbReference>
<dbReference type="GO" id="GO:0012505">
    <property type="term" value="C:endomembrane system"/>
    <property type="evidence" value="ECO:0007669"/>
    <property type="project" value="UniProtKB-SubCell"/>
</dbReference>
<feature type="transmembrane region" description="Helical" evidence="8">
    <location>
        <begin position="108"/>
        <end position="126"/>
    </location>
</feature>
<evidence type="ECO:0000256" key="3">
    <source>
        <dbReference type="ARBA" id="ARBA00022692"/>
    </source>
</evidence>
<comment type="similarity">
    <text evidence="7">Belongs to the MIP/aquaporin (TC 1.A.8) family.</text>
</comment>
<evidence type="ECO:0000256" key="7">
    <source>
        <dbReference type="RuleBase" id="RU000477"/>
    </source>
</evidence>
<evidence type="ECO:0000313" key="9">
    <source>
        <dbReference type="EMBL" id="KAL3770572.1"/>
    </source>
</evidence>
<evidence type="ECO:0000256" key="8">
    <source>
        <dbReference type="SAM" id="Phobius"/>
    </source>
</evidence>
<dbReference type="InterPro" id="IPR034294">
    <property type="entry name" value="Aquaporin_transptr"/>
</dbReference>
<dbReference type="GO" id="GO:0016020">
    <property type="term" value="C:membrane"/>
    <property type="evidence" value="ECO:0007669"/>
    <property type="project" value="UniProtKB-ARBA"/>
</dbReference>
<evidence type="ECO:0000313" key="10">
    <source>
        <dbReference type="Proteomes" id="UP001530400"/>
    </source>
</evidence>
<dbReference type="AlphaFoldDB" id="A0ABD3N7P0"/>
<evidence type="ECO:0008006" key="11">
    <source>
        <dbReference type="Google" id="ProtNLM"/>
    </source>
</evidence>
<evidence type="ECO:0000256" key="1">
    <source>
        <dbReference type="ARBA" id="ARBA00004127"/>
    </source>
</evidence>
<dbReference type="GO" id="GO:0015250">
    <property type="term" value="F:water channel activity"/>
    <property type="evidence" value="ECO:0007669"/>
    <property type="project" value="UniProtKB-ARBA"/>
</dbReference>
<keyword evidence="3 7" id="KW-0812">Transmembrane</keyword>